<dbReference type="AlphaFoldDB" id="A0AA36PI01"/>
<evidence type="ECO:0000313" key="1">
    <source>
        <dbReference type="EMBL" id="CNH43827.1"/>
    </source>
</evidence>
<gene>
    <name evidence="1" type="ORF">ERS008502_00452</name>
</gene>
<dbReference type="Proteomes" id="UP000040841">
    <property type="component" value="Unassembled WGS sequence"/>
</dbReference>
<sequence length="93" mass="10258">MGTVQAWAPPLMWGPWVNLMGHVGNSNVYTVNFETESEAPSSFDVEIEYVTEASMQLIYTQGPGSYQIVASGAGTDRIRFKSHTLGQVIKVNY</sequence>
<evidence type="ECO:0000313" key="2">
    <source>
        <dbReference type="Proteomes" id="UP000040841"/>
    </source>
</evidence>
<protein>
    <submittedName>
        <fullName evidence="1">Colicin type 7 (Cja)</fullName>
    </submittedName>
</protein>
<name>A0AA36PI01_YERMO</name>
<comment type="caution">
    <text evidence="1">The sequence shown here is derived from an EMBL/GenBank/DDBJ whole genome shotgun (WGS) entry which is preliminary data.</text>
</comment>
<reference evidence="1 2" key="1">
    <citation type="submission" date="2015-03" db="EMBL/GenBank/DDBJ databases">
        <authorList>
            <consortium name="Pathogen Informatics"/>
            <person name="Murphy D."/>
        </authorList>
    </citation>
    <scope>NUCLEOTIDE SEQUENCE [LARGE SCALE GENOMIC DNA]</scope>
    <source>
        <strain evidence="1 2">FE82747</strain>
    </source>
</reference>
<organism evidence="1 2">
    <name type="scientific">Yersinia mollaretii</name>
    <dbReference type="NCBI Taxonomy" id="33060"/>
    <lineage>
        <taxon>Bacteria</taxon>
        <taxon>Pseudomonadati</taxon>
        <taxon>Pseudomonadota</taxon>
        <taxon>Gammaproteobacteria</taxon>
        <taxon>Enterobacterales</taxon>
        <taxon>Yersiniaceae</taxon>
        <taxon>Yersinia</taxon>
    </lineage>
</organism>
<dbReference type="NCBIfam" id="NF041262">
    <property type="entry name" value="colicin_Z_Cterm"/>
    <property type="match status" value="1"/>
</dbReference>
<dbReference type="RefSeq" id="WP_049645993.1">
    <property type="nucleotide sequence ID" value="NZ_CABHYS010000035.1"/>
</dbReference>
<proteinExistence type="predicted"/>
<accession>A0AA36PI01</accession>
<dbReference type="EMBL" id="CQBM01000001">
    <property type="protein sequence ID" value="CNH43827.1"/>
    <property type="molecule type" value="Genomic_DNA"/>
</dbReference>